<dbReference type="PANTHER" id="PTHR30386">
    <property type="entry name" value="MEMBRANE FUSION SUBUNIT OF EMRAB-TOLC MULTIDRUG EFFLUX PUMP"/>
    <property type="match status" value="1"/>
</dbReference>
<gene>
    <name evidence="6" type="ORF">COB20_13635</name>
</gene>
<feature type="transmembrane region" description="Helical" evidence="5">
    <location>
        <begin position="33"/>
        <end position="52"/>
    </location>
</feature>
<dbReference type="EMBL" id="NVUL01000083">
    <property type="protein sequence ID" value="PCI75079.1"/>
    <property type="molecule type" value="Genomic_DNA"/>
</dbReference>
<organism evidence="6 7">
    <name type="scientific">SAR86 cluster bacterium</name>
    <dbReference type="NCBI Taxonomy" id="2030880"/>
    <lineage>
        <taxon>Bacteria</taxon>
        <taxon>Pseudomonadati</taxon>
        <taxon>Pseudomonadota</taxon>
        <taxon>Gammaproteobacteria</taxon>
        <taxon>SAR86 cluster</taxon>
    </lineage>
</organism>
<keyword evidence="2 5" id="KW-0812">Transmembrane</keyword>
<dbReference type="Gene3D" id="2.40.50.100">
    <property type="match status" value="1"/>
</dbReference>
<feature type="non-terminal residue" evidence="6">
    <location>
        <position position="281"/>
    </location>
</feature>
<proteinExistence type="predicted"/>
<protein>
    <submittedName>
        <fullName evidence="6">Uncharacterized protein</fullName>
    </submittedName>
</protein>
<evidence type="ECO:0000313" key="7">
    <source>
        <dbReference type="Proteomes" id="UP000218767"/>
    </source>
</evidence>
<comment type="subcellular location">
    <subcellularLocation>
        <location evidence="1">Membrane</location>
        <topology evidence="1">Single-pass membrane protein</topology>
    </subcellularLocation>
</comment>
<keyword evidence="4 5" id="KW-0472">Membrane</keyword>
<dbReference type="GO" id="GO:0016020">
    <property type="term" value="C:membrane"/>
    <property type="evidence" value="ECO:0007669"/>
    <property type="project" value="UniProtKB-SubCell"/>
</dbReference>
<reference evidence="7" key="1">
    <citation type="submission" date="2017-08" db="EMBL/GenBank/DDBJ databases">
        <title>A dynamic microbial community with high functional redundancy inhabits the cold, oxic subseafloor aquifer.</title>
        <authorList>
            <person name="Tully B.J."/>
            <person name="Wheat C.G."/>
            <person name="Glazer B.T."/>
            <person name="Huber J.A."/>
        </authorList>
    </citation>
    <scope>NUCLEOTIDE SEQUENCE [LARGE SCALE GENOMIC DNA]</scope>
</reference>
<evidence type="ECO:0000256" key="2">
    <source>
        <dbReference type="ARBA" id="ARBA00022692"/>
    </source>
</evidence>
<evidence type="ECO:0000256" key="1">
    <source>
        <dbReference type="ARBA" id="ARBA00004167"/>
    </source>
</evidence>
<sequence>MTVQNSDYLFRERAIAHKMLGSPSAPVITLANYFKLQLGLWVILLLVATYLLTKTTYKETVAARGLLEPIQGAQEIISPVAARVEQIHVNLGEKVERGDILASLSTGIYNGQGDSVVQENIQQLRTDRELLVKKFEVQQLALQQSRQWSRFAVANVHSSKLSLEAEAGLLTTRTQLSDRNLQAVSTLLQSGNSSTREFDQQHQAHLELLGRRQALSQRLLQYDYELNSLNNAEQLAEFDSEQASLLTQRELQVIDQKITSLSNQALFTVVAEGPGIVAELG</sequence>
<accession>A0A2A4WZ30</accession>
<comment type="caution">
    <text evidence="6">The sequence shown here is derived from an EMBL/GenBank/DDBJ whole genome shotgun (WGS) entry which is preliminary data.</text>
</comment>
<dbReference type="PANTHER" id="PTHR30386:SF26">
    <property type="entry name" value="TRANSPORT PROTEIN COMB"/>
    <property type="match status" value="1"/>
</dbReference>
<dbReference type="InterPro" id="IPR050739">
    <property type="entry name" value="MFP"/>
</dbReference>
<evidence type="ECO:0000256" key="5">
    <source>
        <dbReference type="SAM" id="Phobius"/>
    </source>
</evidence>
<name>A0A2A4WZ30_9GAMM</name>
<evidence type="ECO:0000313" key="6">
    <source>
        <dbReference type="EMBL" id="PCI75079.1"/>
    </source>
</evidence>
<dbReference type="Proteomes" id="UP000218767">
    <property type="component" value="Unassembled WGS sequence"/>
</dbReference>
<keyword evidence="3 5" id="KW-1133">Transmembrane helix</keyword>
<evidence type="ECO:0000256" key="3">
    <source>
        <dbReference type="ARBA" id="ARBA00022989"/>
    </source>
</evidence>
<dbReference type="AlphaFoldDB" id="A0A2A4WZ30"/>
<evidence type="ECO:0000256" key="4">
    <source>
        <dbReference type="ARBA" id="ARBA00023136"/>
    </source>
</evidence>